<dbReference type="InterPro" id="IPR036457">
    <property type="entry name" value="PPM-type-like_dom_sf"/>
</dbReference>
<dbReference type="CDD" id="cd00143">
    <property type="entry name" value="PP2Cc"/>
    <property type="match status" value="1"/>
</dbReference>
<dbReference type="eggNOG" id="COG0631">
    <property type="taxonomic scope" value="Bacteria"/>
</dbReference>
<dbReference type="InParanoid" id="U5DMS2"/>
<feature type="domain" description="PPM-type phosphatase" evidence="1">
    <location>
        <begin position="229"/>
        <end position="505"/>
    </location>
</feature>
<comment type="caution">
    <text evidence="2">The sequence shown here is derived from an EMBL/GenBank/DDBJ whole genome shotgun (WGS) entry which is preliminary data.</text>
</comment>
<protein>
    <submittedName>
        <fullName evidence="2">Serine/threonine protein phosphatase</fullName>
        <ecNumber evidence="2">3.1.3.16</ecNumber>
    </submittedName>
</protein>
<gene>
    <name evidence="2" type="ORF">KR51_00002860</name>
</gene>
<dbReference type="Proteomes" id="UP000016960">
    <property type="component" value="Unassembled WGS sequence"/>
</dbReference>
<dbReference type="STRING" id="582515.KR51_00002860"/>
<dbReference type="SUPFAM" id="SSF81606">
    <property type="entry name" value="PP2C-like"/>
    <property type="match status" value="1"/>
</dbReference>
<dbReference type="OrthoDB" id="495860at2"/>
<proteinExistence type="predicted"/>
<dbReference type="RefSeq" id="WP_022604026.1">
    <property type="nucleotide sequence ID" value="NZ_ASSJ01000004.1"/>
</dbReference>
<dbReference type="SMART" id="SM00332">
    <property type="entry name" value="PP2Cc"/>
    <property type="match status" value="1"/>
</dbReference>
<dbReference type="Gene3D" id="3.60.40.10">
    <property type="entry name" value="PPM-type phosphatase domain"/>
    <property type="match status" value="1"/>
</dbReference>
<reference evidence="2 3" key="1">
    <citation type="submission" date="2013-05" db="EMBL/GenBank/DDBJ databases">
        <title>Draft genome sequence of Rubidibacter lacunae KORDI 51-2.</title>
        <authorList>
            <person name="Choi D.H."/>
            <person name="Noh J.H."/>
            <person name="Kwon K.-K."/>
            <person name="Lee J.-H."/>
            <person name="Ryu J.-Y."/>
        </authorList>
    </citation>
    <scope>NUCLEOTIDE SEQUENCE [LARGE SCALE GENOMIC DNA]</scope>
    <source>
        <strain evidence="2 3">KORDI 51-2</strain>
    </source>
</reference>
<dbReference type="InterPro" id="IPR001932">
    <property type="entry name" value="PPM-type_phosphatase-like_dom"/>
</dbReference>
<evidence type="ECO:0000313" key="3">
    <source>
        <dbReference type="Proteomes" id="UP000016960"/>
    </source>
</evidence>
<sequence length="513" mass="56490">MTVSSRSLQSPTPLLWASGDPAASIPPGTIVASRFRVAHQRVWHDLQPAQLPLAPVPLPKDLQCYARAYEQNLHLPQIYDICLLETGDRVVLLDNPPLDARGELLPSLQAAWPKATALRQLNWLWQMLELWPLLAALGVADSLLQFDNVRVADGRVRLLELLPATGAATQKQLGIVWATLAPKARPAISPQLSFIAAQLQRSQAERDSAIASLNSLLLAATARQPRTWEVSVLTDTGRFPRHNQDSCYPLGHFRSDAASPNELQATDSILVCDGIGGHDGGEIASQLAVQSLKLQIDKLLVETARNPSAQMPTAIARQIATTVRVTNNSIVARNNAQNRHARSRMATTLVMAVQVKQHLAEDGNPAHEVYLAHVGDSRAYWLTARRCCQLTVDDDMATQYILNSRLLPRTAIQRVRLRALSQAIGIADASGLRPTVRRLIVDEDGLLLLCSDGLSDYQFLEESWHEFAPAVLRDELSLASATRLAMKLANDRNGHDNITLAIARYRLGPRRRI</sequence>
<evidence type="ECO:0000313" key="2">
    <source>
        <dbReference type="EMBL" id="ERN42976.1"/>
    </source>
</evidence>
<evidence type="ECO:0000259" key="1">
    <source>
        <dbReference type="PROSITE" id="PS51746"/>
    </source>
</evidence>
<dbReference type="GO" id="GO:0004722">
    <property type="term" value="F:protein serine/threonine phosphatase activity"/>
    <property type="evidence" value="ECO:0007669"/>
    <property type="project" value="UniProtKB-EC"/>
</dbReference>
<dbReference type="AlphaFoldDB" id="U5DMS2"/>
<accession>U5DMS2</accession>
<dbReference type="SMART" id="SM00331">
    <property type="entry name" value="PP2C_SIG"/>
    <property type="match status" value="1"/>
</dbReference>
<keyword evidence="3" id="KW-1185">Reference proteome</keyword>
<keyword evidence="2" id="KW-0378">Hydrolase</keyword>
<dbReference type="Pfam" id="PF13672">
    <property type="entry name" value="PP2C_2"/>
    <property type="match status" value="1"/>
</dbReference>
<organism evidence="2 3">
    <name type="scientific">Rubidibacter lacunae KORDI 51-2</name>
    <dbReference type="NCBI Taxonomy" id="582515"/>
    <lineage>
        <taxon>Bacteria</taxon>
        <taxon>Bacillati</taxon>
        <taxon>Cyanobacteriota</taxon>
        <taxon>Cyanophyceae</taxon>
        <taxon>Oscillatoriophycideae</taxon>
        <taxon>Chroococcales</taxon>
        <taxon>Aphanothecaceae</taxon>
        <taxon>Rubidibacter</taxon>
    </lineage>
</organism>
<name>U5DMS2_9CHRO</name>
<dbReference type="PROSITE" id="PS51746">
    <property type="entry name" value="PPM_2"/>
    <property type="match status" value="1"/>
</dbReference>
<dbReference type="EMBL" id="ASSJ01000004">
    <property type="protein sequence ID" value="ERN42976.1"/>
    <property type="molecule type" value="Genomic_DNA"/>
</dbReference>
<dbReference type="EC" id="3.1.3.16" evidence="2"/>